<proteinExistence type="predicted"/>
<evidence type="ECO:0000313" key="1">
    <source>
        <dbReference type="EMBL" id="GMS94117.1"/>
    </source>
</evidence>
<dbReference type="Proteomes" id="UP001432027">
    <property type="component" value="Unassembled WGS sequence"/>
</dbReference>
<organism evidence="1 2">
    <name type="scientific">Pristionchus entomophagus</name>
    <dbReference type="NCBI Taxonomy" id="358040"/>
    <lineage>
        <taxon>Eukaryota</taxon>
        <taxon>Metazoa</taxon>
        <taxon>Ecdysozoa</taxon>
        <taxon>Nematoda</taxon>
        <taxon>Chromadorea</taxon>
        <taxon>Rhabditida</taxon>
        <taxon>Rhabditina</taxon>
        <taxon>Diplogasteromorpha</taxon>
        <taxon>Diplogasteroidea</taxon>
        <taxon>Neodiplogasteridae</taxon>
        <taxon>Pristionchus</taxon>
    </lineage>
</organism>
<protein>
    <submittedName>
        <fullName evidence="1">Uncharacterized protein</fullName>
    </submittedName>
</protein>
<accession>A0AAV5TIR7</accession>
<evidence type="ECO:0000313" key="2">
    <source>
        <dbReference type="Proteomes" id="UP001432027"/>
    </source>
</evidence>
<reference evidence="1" key="1">
    <citation type="submission" date="2023-10" db="EMBL/GenBank/DDBJ databases">
        <title>Genome assembly of Pristionchus species.</title>
        <authorList>
            <person name="Yoshida K."/>
            <person name="Sommer R.J."/>
        </authorList>
    </citation>
    <scope>NUCLEOTIDE SEQUENCE</scope>
    <source>
        <strain evidence="1">RS0144</strain>
    </source>
</reference>
<dbReference type="EMBL" id="BTSX01000004">
    <property type="protein sequence ID" value="GMS94117.1"/>
    <property type="molecule type" value="Genomic_DNA"/>
</dbReference>
<dbReference type="AlphaFoldDB" id="A0AAV5TIR7"/>
<keyword evidence="2" id="KW-1185">Reference proteome</keyword>
<sequence>AKCNQISGAQCIHNTQSRSHSTHCKLQISRASKDKYPTPIQTDPFRRWRNCLTGCSSTRETGRDGAHSGNVDRCCDWLRIKQKHRGSFTVWFRKYNIFVFR</sequence>
<comment type="caution">
    <text evidence="1">The sequence shown here is derived from an EMBL/GenBank/DDBJ whole genome shotgun (WGS) entry which is preliminary data.</text>
</comment>
<feature type="non-terminal residue" evidence="1">
    <location>
        <position position="1"/>
    </location>
</feature>
<name>A0AAV5TIR7_9BILA</name>
<gene>
    <name evidence="1" type="ORF">PENTCL1PPCAC_16292</name>
</gene>